<dbReference type="InterPro" id="IPR011606">
    <property type="entry name" value="Brnchd-chn_aa_trnsp_permease"/>
</dbReference>
<keyword evidence="3" id="KW-0813">Transport</keyword>
<evidence type="ECO:0000256" key="2">
    <source>
        <dbReference type="ARBA" id="ARBA00010735"/>
    </source>
</evidence>
<evidence type="ECO:0000256" key="8">
    <source>
        <dbReference type="SAM" id="MobiDB-lite"/>
    </source>
</evidence>
<feature type="transmembrane region" description="Helical" evidence="9">
    <location>
        <begin position="26"/>
        <end position="49"/>
    </location>
</feature>
<keyword evidence="6 9" id="KW-1133">Transmembrane helix</keyword>
<protein>
    <submittedName>
        <fullName evidence="10">AzlC family ABC transporter permease</fullName>
    </submittedName>
</protein>
<dbReference type="RefSeq" id="WP_311624388.1">
    <property type="nucleotide sequence ID" value="NZ_JAVRFE010000018.1"/>
</dbReference>
<proteinExistence type="inferred from homology"/>
<feature type="transmembrane region" description="Helical" evidence="9">
    <location>
        <begin position="209"/>
        <end position="233"/>
    </location>
</feature>
<feature type="transmembrane region" description="Helical" evidence="9">
    <location>
        <begin position="55"/>
        <end position="75"/>
    </location>
</feature>
<evidence type="ECO:0000313" key="10">
    <source>
        <dbReference type="EMBL" id="MDT0457244.1"/>
    </source>
</evidence>
<keyword evidence="5 9" id="KW-0812">Transmembrane</keyword>
<keyword evidence="7 9" id="KW-0472">Membrane</keyword>
<dbReference type="EMBL" id="JAVRFE010000018">
    <property type="protein sequence ID" value="MDT0457244.1"/>
    <property type="molecule type" value="Genomic_DNA"/>
</dbReference>
<feature type="transmembrane region" description="Helical" evidence="9">
    <location>
        <begin position="82"/>
        <end position="101"/>
    </location>
</feature>
<comment type="caution">
    <text evidence="10">The sequence shown here is derived from an EMBL/GenBank/DDBJ whole genome shotgun (WGS) entry which is preliminary data.</text>
</comment>
<dbReference type="PANTHER" id="PTHR34979">
    <property type="entry name" value="INNER MEMBRANE PROTEIN YGAZ"/>
    <property type="match status" value="1"/>
</dbReference>
<dbReference type="Proteomes" id="UP001180551">
    <property type="component" value="Unassembled WGS sequence"/>
</dbReference>
<organism evidence="10 11">
    <name type="scientific">Streptomyces mooreae</name>
    <dbReference type="NCBI Taxonomy" id="3075523"/>
    <lineage>
        <taxon>Bacteria</taxon>
        <taxon>Bacillati</taxon>
        <taxon>Actinomycetota</taxon>
        <taxon>Actinomycetes</taxon>
        <taxon>Kitasatosporales</taxon>
        <taxon>Streptomycetaceae</taxon>
        <taxon>Streptomyces</taxon>
    </lineage>
</organism>
<evidence type="ECO:0000256" key="1">
    <source>
        <dbReference type="ARBA" id="ARBA00004651"/>
    </source>
</evidence>
<evidence type="ECO:0000256" key="9">
    <source>
        <dbReference type="SAM" id="Phobius"/>
    </source>
</evidence>
<reference evidence="10" key="1">
    <citation type="submission" date="2024-05" db="EMBL/GenBank/DDBJ databases">
        <title>30 novel species of actinomycetes from the DSMZ collection.</title>
        <authorList>
            <person name="Nouioui I."/>
        </authorList>
    </citation>
    <scope>NUCLEOTIDE SEQUENCE</scope>
    <source>
        <strain evidence="10">DSM 41527</strain>
    </source>
</reference>
<dbReference type="PANTHER" id="PTHR34979:SF1">
    <property type="entry name" value="INNER MEMBRANE PROTEIN YGAZ"/>
    <property type="match status" value="1"/>
</dbReference>
<gene>
    <name evidence="10" type="ORF">RM550_16100</name>
</gene>
<evidence type="ECO:0000256" key="5">
    <source>
        <dbReference type="ARBA" id="ARBA00022692"/>
    </source>
</evidence>
<name>A0ABU2T8I8_9ACTN</name>
<sequence>MSSHMRTTRGEPAPPQDRKRASDIRLALAETLPVGVGMFSLGITFGLLVVQSGLAWWWTPLFSGLIYAGSLEFLLVGMLMAASPLVSIALTTLLVNFRHVFYSLSFPLHRVRGKVAKTYAVFALIDEAYALTATRPADSFSSLRIIATQVSLQSYWVGGGLVGALTGRALPTIDGLDFTLTSLFTVLAIEACRSGRDLPAPLLAAGCGLFAQLVAPGQMLVVAMTLYVLALLVRYRFTRPQEHTNA</sequence>
<accession>A0ABU2T8I8</accession>
<evidence type="ECO:0000256" key="7">
    <source>
        <dbReference type="ARBA" id="ARBA00023136"/>
    </source>
</evidence>
<evidence type="ECO:0000256" key="4">
    <source>
        <dbReference type="ARBA" id="ARBA00022475"/>
    </source>
</evidence>
<evidence type="ECO:0000256" key="6">
    <source>
        <dbReference type="ARBA" id="ARBA00022989"/>
    </source>
</evidence>
<keyword evidence="4" id="KW-1003">Cell membrane</keyword>
<comment type="similarity">
    <text evidence="2">Belongs to the AzlC family.</text>
</comment>
<dbReference type="Pfam" id="PF03591">
    <property type="entry name" value="AzlC"/>
    <property type="match status" value="1"/>
</dbReference>
<comment type="subcellular location">
    <subcellularLocation>
        <location evidence="1">Cell membrane</location>
        <topology evidence="1">Multi-pass membrane protein</topology>
    </subcellularLocation>
</comment>
<feature type="region of interest" description="Disordered" evidence="8">
    <location>
        <begin position="1"/>
        <end position="20"/>
    </location>
</feature>
<evidence type="ECO:0000313" key="11">
    <source>
        <dbReference type="Proteomes" id="UP001180551"/>
    </source>
</evidence>
<evidence type="ECO:0000256" key="3">
    <source>
        <dbReference type="ARBA" id="ARBA00022448"/>
    </source>
</evidence>
<keyword evidence="11" id="KW-1185">Reference proteome</keyword>